<feature type="transmembrane region" description="Helical" evidence="1">
    <location>
        <begin position="82"/>
        <end position="102"/>
    </location>
</feature>
<protein>
    <submittedName>
        <fullName evidence="3">Uncharacterized protein LOC117644291</fullName>
    </submittedName>
</protein>
<evidence type="ECO:0000313" key="3">
    <source>
        <dbReference type="RefSeq" id="XP_034239514.1"/>
    </source>
</evidence>
<dbReference type="InParanoid" id="A0A6P8ZLV5"/>
<dbReference type="RefSeq" id="XP_034239514.1">
    <property type="nucleotide sequence ID" value="XM_034383623.1"/>
</dbReference>
<sequence>MALYTAVKIVNSVHFYNLNVSSMPADGSFMALVFTANILAKCLASIALQIILIVHRFELAALVECLLGFTKWHAPSLRSWRGMTLVLMGYWSSSFILPYLSVADLHPDGMTSKAVSYGLGDMIPTFQMSLSESAFAAVLAACAFLGRDTADDIQKQVRALARQAH</sequence>
<gene>
    <name evidence="3" type="primary">LOC117644291</name>
</gene>
<dbReference type="AlphaFoldDB" id="A0A6P8ZLV5"/>
<keyword evidence="1" id="KW-1133">Transmembrane helix</keyword>
<dbReference type="GeneID" id="117644291"/>
<feature type="transmembrane region" description="Helical" evidence="1">
    <location>
        <begin position="29"/>
        <end position="54"/>
    </location>
</feature>
<keyword evidence="2" id="KW-1185">Reference proteome</keyword>
<accession>A0A6P8ZLV5</accession>
<dbReference type="Proteomes" id="UP000515158">
    <property type="component" value="Unplaced"/>
</dbReference>
<name>A0A6P8ZLV5_THRPL</name>
<evidence type="ECO:0000256" key="1">
    <source>
        <dbReference type="SAM" id="Phobius"/>
    </source>
</evidence>
<evidence type="ECO:0000313" key="2">
    <source>
        <dbReference type="Proteomes" id="UP000515158"/>
    </source>
</evidence>
<dbReference type="KEGG" id="tpal:117644291"/>
<keyword evidence="1" id="KW-0472">Membrane</keyword>
<reference evidence="3" key="1">
    <citation type="submission" date="2025-08" db="UniProtKB">
        <authorList>
            <consortium name="RefSeq"/>
        </authorList>
    </citation>
    <scope>IDENTIFICATION</scope>
    <source>
        <tissue evidence="3">Total insect</tissue>
    </source>
</reference>
<proteinExistence type="predicted"/>
<keyword evidence="1" id="KW-0812">Transmembrane</keyword>
<organism evidence="3">
    <name type="scientific">Thrips palmi</name>
    <name type="common">Melon thrips</name>
    <dbReference type="NCBI Taxonomy" id="161013"/>
    <lineage>
        <taxon>Eukaryota</taxon>
        <taxon>Metazoa</taxon>
        <taxon>Ecdysozoa</taxon>
        <taxon>Arthropoda</taxon>
        <taxon>Hexapoda</taxon>
        <taxon>Insecta</taxon>
        <taxon>Pterygota</taxon>
        <taxon>Neoptera</taxon>
        <taxon>Paraneoptera</taxon>
        <taxon>Thysanoptera</taxon>
        <taxon>Terebrantia</taxon>
        <taxon>Thripoidea</taxon>
        <taxon>Thripidae</taxon>
        <taxon>Thrips</taxon>
    </lineage>
</organism>
<feature type="transmembrane region" description="Helical" evidence="1">
    <location>
        <begin position="122"/>
        <end position="146"/>
    </location>
</feature>